<protein>
    <submittedName>
        <fullName evidence="1">Molecular chaperone</fullName>
    </submittedName>
</protein>
<dbReference type="InterPro" id="IPR008962">
    <property type="entry name" value="PapD-like_sf"/>
</dbReference>
<comment type="caution">
    <text evidence="1">The sequence shown here is derived from an EMBL/GenBank/DDBJ whole genome shotgun (WGS) entry which is preliminary data.</text>
</comment>
<accession>A0A444GLE8</accession>
<dbReference type="InterPro" id="IPR013783">
    <property type="entry name" value="Ig-like_fold"/>
</dbReference>
<keyword evidence="2" id="KW-1185">Reference proteome</keyword>
<dbReference type="SUPFAM" id="SSF49354">
    <property type="entry name" value="PapD-like"/>
    <property type="match status" value="1"/>
</dbReference>
<proteinExistence type="predicted"/>
<dbReference type="EMBL" id="SBII01000017">
    <property type="protein sequence ID" value="RWW91746.1"/>
    <property type="molecule type" value="Genomic_DNA"/>
</dbReference>
<evidence type="ECO:0000313" key="1">
    <source>
        <dbReference type="EMBL" id="RWW91746.1"/>
    </source>
</evidence>
<reference evidence="1 2" key="1">
    <citation type="submission" date="2019-01" db="EMBL/GenBank/DDBJ databases">
        <title>Flavobacterium sp. nov.,isolated from freshwater.</title>
        <authorList>
            <person name="Zhang R."/>
            <person name="Du Z.-J."/>
        </authorList>
    </citation>
    <scope>NUCLEOTIDE SEQUENCE [LARGE SCALE GENOMIC DNA]</scope>
    <source>
        <strain evidence="1 2">1E403</strain>
    </source>
</reference>
<dbReference type="OrthoDB" id="6658153at2"/>
<organism evidence="1 2">
    <name type="scientific">Flavobacterium cerinum</name>
    <dbReference type="NCBI Taxonomy" id="2502784"/>
    <lineage>
        <taxon>Bacteria</taxon>
        <taxon>Pseudomonadati</taxon>
        <taxon>Bacteroidota</taxon>
        <taxon>Flavobacteriia</taxon>
        <taxon>Flavobacteriales</taxon>
        <taxon>Flavobacteriaceae</taxon>
        <taxon>Flavobacterium</taxon>
    </lineage>
</organism>
<evidence type="ECO:0000313" key="2">
    <source>
        <dbReference type="Proteomes" id="UP000287527"/>
    </source>
</evidence>
<dbReference type="Proteomes" id="UP000287527">
    <property type="component" value="Unassembled WGS sequence"/>
</dbReference>
<dbReference type="AlphaFoldDB" id="A0A444GLE8"/>
<sequence length="285" mass="31594">MNNTLFMKAGIALFILSIVVMAEQLFHPSDSINQGDLVIMPRRVILDASKRTQELNIANSGADSAKYLISVVQYRMLESGAFEEITEPDSGQNFADKNFRFFPRSVTLAPNESQTIKIQAINTNVLKPGEYRSHLYFRAVAKDKPIEDDASKLPQSLSVHLVPTFGVAIPVIIRSGNSTVKVNIDLQVIWDVNKIPQLSMTFRRTGNMSVYGDLKVEHIAPTGKITQVGIAKGLAIYTPNQIRKTLLNLDRNPAIDYHKGKLNIIYSTSGGSKTEVITSSQIDLF</sequence>
<gene>
    <name evidence="1" type="ORF">EPI11_17840</name>
</gene>
<dbReference type="Gene3D" id="2.60.40.10">
    <property type="entry name" value="Immunoglobulins"/>
    <property type="match status" value="1"/>
</dbReference>
<dbReference type="RefSeq" id="WP_128391354.1">
    <property type="nucleotide sequence ID" value="NZ_SBII01000017.1"/>
</dbReference>
<name>A0A444GLE8_9FLAO</name>